<dbReference type="InterPro" id="IPR028082">
    <property type="entry name" value="Peripla_BP_I"/>
</dbReference>
<evidence type="ECO:0000313" key="7">
    <source>
        <dbReference type="EMBL" id="MFC4596728.1"/>
    </source>
</evidence>
<feature type="domain" description="HTH lacI-type" evidence="5">
    <location>
        <begin position="3"/>
        <end position="57"/>
    </location>
</feature>
<dbReference type="PANTHER" id="PTHR30146:SF95">
    <property type="entry name" value="RIBOSE OPERON REPRESSOR"/>
    <property type="match status" value="1"/>
</dbReference>
<evidence type="ECO:0000256" key="4">
    <source>
        <dbReference type="ARBA" id="ARBA00023163"/>
    </source>
</evidence>
<dbReference type="PROSITE" id="PS50932">
    <property type="entry name" value="HTH_LACI_2"/>
    <property type="match status" value="1"/>
</dbReference>
<dbReference type="InterPro" id="IPR001387">
    <property type="entry name" value="Cro/C1-type_HTH"/>
</dbReference>
<dbReference type="GO" id="GO:0003677">
    <property type="term" value="F:DNA binding"/>
    <property type="evidence" value="ECO:0007669"/>
    <property type="project" value="UniProtKB-KW"/>
</dbReference>
<keyword evidence="4" id="KW-0804">Transcription</keyword>
<evidence type="ECO:0000256" key="1">
    <source>
        <dbReference type="ARBA" id="ARBA00022491"/>
    </source>
</evidence>
<dbReference type="Gene3D" id="3.40.50.2300">
    <property type="match status" value="2"/>
</dbReference>
<dbReference type="Pfam" id="PF00356">
    <property type="entry name" value="LacI"/>
    <property type="match status" value="1"/>
</dbReference>
<dbReference type="Pfam" id="PF13377">
    <property type="entry name" value="Peripla_BP_3"/>
    <property type="match status" value="1"/>
</dbReference>
<dbReference type="SUPFAM" id="SSF53822">
    <property type="entry name" value="Periplasmic binding protein-like I"/>
    <property type="match status" value="1"/>
</dbReference>
<comment type="caution">
    <text evidence="7">The sequence shown here is derived from an EMBL/GenBank/DDBJ whole genome shotgun (WGS) entry which is preliminary data.</text>
</comment>
<keyword evidence="2" id="KW-0805">Transcription regulation</keyword>
<evidence type="ECO:0000313" key="8">
    <source>
        <dbReference type="Proteomes" id="UP001596028"/>
    </source>
</evidence>
<keyword evidence="8" id="KW-1185">Reference proteome</keyword>
<evidence type="ECO:0000259" key="5">
    <source>
        <dbReference type="PROSITE" id="PS50932"/>
    </source>
</evidence>
<accession>A0ABV9F695</accession>
<dbReference type="CDD" id="cd06291">
    <property type="entry name" value="PBP1_Qymf-like"/>
    <property type="match status" value="1"/>
</dbReference>
<dbReference type="Proteomes" id="UP001596028">
    <property type="component" value="Unassembled WGS sequence"/>
</dbReference>
<keyword evidence="3 7" id="KW-0238">DNA-binding</keyword>
<dbReference type="InterPro" id="IPR046335">
    <property type="entry name" value="LacI/GalR-like_sensor"/>
</dbReference>
<evidence type="ECO:0000259" key="6">
    <source>
        <dbReference type="PROSITE" id="PS50943"/>
    </source>
</evidence>
<dbReference type="Gene3D" id="1.10.260.40">
    <property type="entry name" value="lambda repressor-like DNA-binding domains"/>
    <property type="match status" value="1"/>
</dbReference>
<evidence type="ECO:0000256" key="2">
    <source>
        <dbReference type="ARBA" id="ARBA00023015"/>
    </source>
</evidence>
<dbReference type="EMBL" id="JBHSEP010000001">
    <property type="protein sequence ID" value="MFC4596728.1"/>
    <property type="molecule type" value="Genomic_DNA"/>
</dbReference>
<keyword evidence="1" id="KW-0678">Repressor</keyword>
<protein>
    <submittedName>
        <fullName evidence="7">LacI family DNA-binding transcriptional regulator</fullName>
    </submittedName>
</protein>
<gene>
    <name evidence="7" type="ORF">ACFO3S_00630</name>
</gene>
<dbReference type="SUPFAM" id="SSF47413">
    <property type="entry name" value="lambda repressor-like DNA-binding domains"/>
    <property type="match status" value="1"/>
</dbReference>
<dbReference type="RefSeq" id="WP_378091155.1">
    <property type="nucleotide sequence ID" value="NZ_JBHSEP010000001.1"/>
</dbReference>
<dbReference type="InterPro" id="IPR010982">
    <property type="entry name" value="Lambda_DNA-bd_dom_sf"/>
</dbReference>
<sequence length="326" mass="36895">MPATIKDIAKKVGVNVSTVSRVLNNRGYISDSLREKIERAMIELNYQPNEVARTLFRKKSNMIGIIIPTVAHPFFAELCSHLEDYAYRHQYKVVLCNSQHDRDKELMYLNYLKANQVEGILMGSQTINVAEFSKIALPLVTFDRAISDQIPYVSSDNYEGGRMATELLIEKGCRKIAMITGSLKLPMLSNRRHDAFVEAAKKHGIWYTVLETDDYGFNPDNYEGIIMELFSKYPDIDGIFASSDVIAAHILKICHQLNKKVPSQIKVVGYDGIAFSEATAPPLSTVRQPIREIAELAFDLLMKQINHEPVECVNILPNELKIRQTT</sequence>
<dbReference type="PANTHER" id="PTHR30146">
    <property type="entry name" value="LACI-RELATED TRANSCRIPTIONAL REPRESSOR"/>
    <property type="match status" value="1"/>
</dbReference>
<organism evidence="7 8">
    <name type="scientific">Cohnella hongkongensis</name>
    <dbReference type="NCBI Taxonomy" id="178337"/>
    <lineage>
        <taxon>Bacteria</taxon>
        <taxon>Bacillati</taxon>
        <taxon>Bacillota</taxon>
        <taxon>Bacilli</taxon>
        <taxon>Bacillales</taxon>
        <taxon>Paenibacillaceae</taxon>
        <taxon>Cohnella</taxon>
    </lineage>
</organism>
<dbReference type="SMART" id="SM00354">
    <property type="entry name" value="HTH_LACI"/>
    <property type="match status" value="1"/>
</dbReference>
<dbReference type="InterPro" id="IPR000843">
    <property type="entry name" value="HTH_LacI"/>
</dbReference>
<name>A0ABV9F695_9BACL</name>
<evidence type="ECO:0000256" key="3">
    <source>
        <dbReference type="ARBA" id="ARBA00023125"/>
    </source>
</evidence>
<feature type="domain" description="HTH cro/C1-type" evidence="6">
    <location>
        <begin position="4"/>
        <end position="47"/>
    </location>
</feature>
<dbReference type="PRINTS" id="PR00036">
    <property type="entry name" value="HTHLACI"/>
</dbReference>
<reference evidence="8" key="1">
    <citation type="journal article" date="2019" name="Int. J. Syst. Evol. Microbiol.">
        <title>The Global Catalogue of Microorganisms (GCM) 10K type strain sequencing project: providing services to taxonomists for standard genome sequencing and annotation.</title>
        <authorList>
            <consortium name="The Broad Institute Genomics Platform"/>
            <consortium name="The Broad Institute Genome Sequencing Center for Infectious Disease"/>
            <person name="Wu L."/>
            <person name="Ma J."/>
        </authorList>
    </citation>
    <scope>NUCLEOTIDE SEQUENCE [LARGE SCALE GENOMIC DNA]</scope>
    <source>
        <strain evidence="8">CCUG 49571</strain>
    </source>
</reference>
<dbReference type="CDD" id="cd01392">
    <property type="entry name" value="HTH_LacI"/>
    <property type="match status" value="1"/>
</dbReference>
<proteinExistence type="predicted"/>
<dbReference type="PROSITE" id="PS50943">
    <property type="entry name" value="HTH_CROC1"/>
    <property type="match status" value="1"/>
</dbReference>